<dbReference type="InterPro" id="IPR003772">
    <property type="entry name" value="YceD"/>
</dbReference>
<gene>
    <name evidence="1" type="ORF">H8702_04730</name>
</gene>
<evidence type="ECO:0000313" key="1">
    <source>
        <dbReference type="EMBL" id="MBC8610426.1"/>
    </source>
</evidence>
<reference evidence="1" key="1">
    <citation type="submission" date="2020-08" db="EMBL/GenBank/DDBJ databases">
        <title>Genome public.</title>
        <authorList>
            <person name="Liu C."/>
            <person name="Sun Q."/>
        </authorList>
    </citation>
    <scope>NUCLEOTIDE SEQUENCE</scope>
    <source>
        <strain evidence="1">NSJ-15</strain>
    </source>
</reference>
<organism evidence="1 2">
    <name type="scientific">Massiliimalia timonensis</name>
    <dbReference type="NCBI Taxonomy" id="1987501"/>
    <lineage>
        <taxon>Bacteria</taxon>
        <taxon>Bacillati</taxon>
        <taxon>Bacillota</taxon>
        <taxon>Clostridia</taxon>
        <taxon>Eubacteriales</taxon>
        <taxon>Oscillospiraceae</taxon>
        <taxon>Massiliimalia</taxon>
    </lineage>
</organism>
<dbReference type="RefSeq" id="WP_093989557.1">
    <property type="nucleotide sequence ID" value="NZ_FYDD01000004.1"/>
</dbReference>
<dbReference type="OrthoDB" id="9790372at2"/>
<accession>A0A8J6PDC0</accession>
<protein>
    <submittedName>
        <fullName evidence="1">DUF177 domain-containing protein</fullName>
    </submittedName>
</protein>
<evidence type="ECO:0000313" key="2">
    <source>
        <dbReference type="Proteomes" id="UP000632659"/>
    </source>
</evidence>
<comment type="caution">
    <text evidence="1">The sequence shown here is derived from an EMBL/GenBank/DDBJ whole genome shotgun (WGS) entry which is preliminary data.</text>
</comment>
<dbReference type="PANTHER" id="PTHR34374:SF1">
    <property type="entry name" value="LARGE RIBOSOMAL RNA SUBUNIT ACCUMULATION PROTEIN YCED HOMOLOG 1, CHLOROPLASTIC"/>
    <property type="match status" value="1"/>
</dbReference>
<dbReference type="Proteomes" id="UP000632659">
    <property type="component" value="Unassembled WGS sequence"/>
</dbReference>
<dbReference type="AlphaFoldDB" id="A0A8J6PDC0"/>
<sequence>MSYDLKQLFEVVGEVQEIDYRLDLSDYELFGGKPFADPVWVHGKIFNQAGVVTLQYEADFRLVLSCDRCLEEFERKEHLSQTHILVTELNTDNDEYIVVEGFSLDLDELVLDDILLYLPSKLLCSEDCKGLCEHCGQNLNRGSCNCCNTAEKMVDPRLSVLDELLK</sequence>
<dbReference type="EMBL" id="JACRTL010000002">
    <property type="protein sequence ID" value="MBC8610426.1"/>
    <property type="molecule type" value="Genomic_DNA"/>
</dbReference>
<dbReference type="Pfam" id="PF02620">
    <property type="entry name" value="YceD"/>
    <property type="match status" value="1"/>
</dbReference>
<proteinExistence type="predicted"/>
<name>A0A8J6PDC0_9FIRM</name>
<keyword evidence="2" id="KW-1185">Reference proteome</keyword>
<dbReference type="PANTHER" id="PTHR34374">
    <property type="entry name" value="LARGE RIBOSOMAL RNA SUBUNIT ACCUMULATION PROTEIN YCED HOMOLOG 1, CHLOROPLASTIC"/>
    <property type="match status" value="1"/>
</dbReference>